<evidence type="ECO:0000256" key="2">
    <source>
        <dbReference type="ARBA" id="ARBA00022692"/>
    </source>
</evidence>
<feature type="transmembrane region" description="Helical" evidence="6">
    <location>
        <begin position="132"/>
        <end position="156"/>
    </location>
</feature>
<dbReference type="PANTHER" id="PTHR23502">
    <property type="entry name" value="MAJOR FACILITATOR SUPERFAMILY"/>
    <property type="match status" value="1"/>
</dbReference>
<keyword evidence="8" id="KW-1185">Reference proteome</keyword>
<evidence type="ECO:0000313" key="8">
    <source>
        <dbReference type="Proteomes" id="UP001215280"/>
    </source>
</evidence>
<feature type="compositionally biased region" description="Basic and acidic residues" evidence="5">
    <location>
        <begin position="13"/>
        <end position="23"/>
    </location>
</feature>
<evidence type="ECO:0000256" key="3">
    <source>
        <dbReference type="ARBA" id="ARBA00022989"/>
    </source>
</evidence>
<dbReference type="Gene3D" id="1.20.1720.10">
    <property type="entry name" value="Multidrug resistance protein D"/>
    <property type="match status" value="1"/>
</dbReference>
<protein>
    <submittedName>
        <fullName evidence="7">Major facilitator superfamily domain-containing protein</fullName>
    </submittedName>
</protein>
<dbReference type="AlphaFoldDB" id="A0AAD7K484"/>
<evidence type="ECO:0000256" key="1">
    <source>
        <dbReference type="ARBA" id="ARBA00004141"/>
    </source>
</evidence>
<feature type="transmembrane region" description="Helical" evidence="6">
    <location>
        <begin position="73"/>
        <end position="90"/>
    </location>
</feature>
<feature type="transmembrane region" description="Helical" evidence="6">
    <location>
        <begin position="386"/>
        <end position="408"/>
    </location>
</feature>
<dbReference type="Gene3D" id="1.20.1250.20">
    <property type="entry name" value="MFS general substrate transporter like domains"/>
    <property type="match status" value="1"/>
</dbReference>
<proteinExistence type="predicted"/>
<name>A0AAD7K484_9AGAR</name>
<dbReference type="InterPro" id="IPR036259">
    <property type="entry name" value="MFS_trans_sf"/>
</dbReference>
<organism evidence="7 8">
    <name type="scientific">Mycena maculata</name>
    <dbReference type="NCBI Taxonomy" id="230809"/>
    <lineage>
        <taxon>Eukaryota</taxon>
        <taxon>Fungi</taxon>
        <taxon>Dikarya</taxon>
        <taxon>Basidiomycota</taxon>
        <taxon>Agaricomycotina</taxon>
        <taxon>Agaricomycetes</taxon>
        <taxon>Agaricomycetidae</taxon>
        <taxon>Agaricales</taxon>
        <taxon>Marasmiineae</taxon>
        <taxon>Mycenaceae</taxon>
        <taxon>Mycena</taxon>
    </lineage>
</organism>
<feature type="transmembrane region" description="Helical" evidence="6">
    <location>
        <begin position="162"/>
        <end position="184"/>
    </location>
</feature>
<dbReference type="EMBL" id="JARJLG010000009">
    <property type="protein sequence ID" value="KAJ7778034.1"/>
    <property type="molecule type" value="Genomic_DNA"/>
</dbReference>
<sequence length="443" mass="49480">MAPHHGAPIPPFKHTDVDHRPDDQENPQNWTDGWKWLITLTCVIMTVNVTFVSSAPSSVTAAIMEAFDVKAKISNLIMSTFLLGYVHYSGGSGSEVIGRRPIFLIMMTAYTILHLGQALAKNIETLWITRFLGSFFAVTPLVNAGVMGPIIAGYIVDSKLSWRWIFWVMMIFVGSCTLVMMVALPETYTPVLLPKKVCARRAADPAGAQHLYTMPRGVLHRTLFRPFLMLVGEPILVFITLYLSLVYGIMYCHPSPVSSPTILQTQVADWHGTVFKVFPIIFIEKHGFIIAQDRLTWCGFPPLEECLQGGMVGGCTFVVGIFWLAWMGQYLSVLWYEPAISTVLVELSISSIFVSFLVETSLMYSASAFTANTFCRSLVMLTKLGMNWAVTLLGGVGLLLAPMPFLFYQYGMHVHARSKFAPCVDLKIMKLLEEEKMAYEKTV</sequence>
<feature type="transmembrane region" description="Helical" evidence="6">
    <location>
        <begin position="227"/>
        <end position="250"/>
    </location>
</feature>
<feature type="transmembrane region" description="Helical" evidence="6">
    <location>
        <begin position="33"/>
        <end position="52"/>
    </location>
</feature>
<dbReference type="Proteomes" id="UP001215280">
    <property type="component" value="Unassembled WGS sequence"/>
</dbReference>
<comment type="subcellular location">
    <subcellularLocation>
        <location evidence="1">Membrane</location>
        <topology evidence="1">Multi-pass membrane protein</topology>
    </subcellularLocation>
</comment>
<evidence type="ECO:0000256" key="4">
    <source>
        <dbReference type="ARBA" id="ARBA00023136"/>
    </source>
</evidence>
<evidence type="ECO:0000313" key="7">
    <source>
        <dbReference type="EMBL" id="KAJ7778034.1"/>
    </source>
</evidence>
<gene>
    <name evidence="7" type="ORF">DFH07DRAFT_865565</name>
</gene>
<comment type="caution">
    <text evidence="7">The sequence shown here is derived from an EMBL/GenBank/DDBJ whole genome shotgun (WGS) entry which is preliminary data.</text>
</comment>
<evidence type="ECO:0000256" key="5">
    <source>
        <dbReference type="SAM" id="MobiDB-lite"/>
    </source>
</evidence>
<keyword evidence="3 6" id="KW-1133">Transmembrane helix</keyword>
<dbReference type="GO" id="GO:0005886">
    <property type="term" value="C:plasma membrane"/>
    <property type="evidence" value="ECO:0007669"/>
    <property type="project" value="TreeGrafter"/>
</dbReference>
<keyword evidence="2 6" id="KW-0812">Transmembrane</keyword>
<dbReference type="PANTHER" id="PTHR23502:SF74">
    <property type="entry name" value="MAJOR FACILITATOR SUPERFAMILY (MFS) PROFILE DOMAIN-CONTAINING PROTEIN"/>
    <property type="match status" value="1"/>
</dbReference>
<dbReference type="SUPFAM" id="SSF103473">
    <property type="entry name" value="MFS general substrate transporter"/>
    <property type="match status" value="1"/>
</dbReference>
<feature type="transmembrane region" description="Helical" evidence="6">
    <location>
        <begin position="102"/>
        <end position="120"/>
    </location>
</feature>
<dbReference type="GO" id="GO:0022857">
    <property type="term" value="F:transmembrane transporter activity"/>
    <property type="evidence" value="ECO:0007669"/>
    <property type="project" value="TreeGrafter"/>
</dbReference>
<evidence type="ECO:0000256" key="6">
    <source>
        <dbReference type="SAM" id="Phobius"/>
    </source>
</evidence>
<accession>A0AAD7K484</accession>
<reference evidence="7" key="1">
    <citation type="submission" date="2023-03" db="EMBL/GenBank/DDBJ databases">
        <title>Massive genome expansion in bonnet fungi (Mycena s.s.) driven by repeated elements and novel gene families across ecological guilds.</title>
        <authorList>
            <consortium name="Lawrence Berkeley National Laboratory"/>
            <person name="Harder C.B."/>
            <person name="Miyauchi S."/>
            <person name="Viragh M."/>
            <person name="Kuo A."/>
            <person name="Thoen E."/>
            <person name="Andreopoulos B."/>
            <person name="Lu D."/>
            <person name="Skrede I."/>
            <person name="Drula E."/>
            <person name="Henrissat B."/>
            <person name="Morin E."/>
            <person name="Kohler A."/>
            <person name="Barry K."/>
            <person name="LaButti K."/>
            <person name="Morin E."/>
            <person name="Salamov A."/>
            <person name="Lipzen A."/>
            <person name="Mereny Z."/>
            <person name="Hegedus B."/>
            <person name="Baldrian P."/>
            <person name="Stursova M."/>
            <person name="Weitz H."/>
            <person name="Taylor A."/>
            <person name="Grigoriev I.V."/>
            <person name="Nagy L.G."/>
            <person name="Martin F."/>
            <person name="Kauserud H."/>
        </authorList>
    </citation>
    <scope>NUCLEOTIDE SEQUENCE</scope>
    <source>
        <strain evidence="7">CBHHK188m</strain>
    </source>
</reference>
<feature type="region of interest" description="Disordered" evidence="5">
    <location>
        <begin position="1"/>
        <end position="28"/>
    </location>
</feature>
<keyword evidence="4 6" id="KW-0472">Membrane</keyword>
<feature type="transmembrane region" description="Helical" evidence="6">
    <location>
        <begin position="311"/>
        <end position="336"/>
    </location>
</feature>
<feature type="transmembrane region" description="Helical" evidence="6">
    <location>
        <begin position="343"/>
        <end position="366"/>
    </location>
</feature>